<feature type="compositionally biased region" description="Gly residues" evidence="1">
    <location>
        <begin position="236"/>
        <end position="245"/>
    </location>
</feature>
<keyword evidence="3" id="KW-1185">Reference proteome</keyword>
<evidence type="ECO:0000313" key="3">
    <source>
        <dbReference type="Proteomes" id="UP001558652"/>
    </source>
</evidence>
<sequence length="400" mass="41913">MTMGTGTLAEVMPCVVGRHPAAGTATTALGGGRGIAGAADGPSLIIGRVAVITAPKCIIGFYAGGRLEVSTAADTLGWPITAVMTKNFLDRFKNDKSGLCLGGFYLGRDLLQESSGRPYAHGHARWSGVYGLEVMIYDANGGAVAMNISGTSEGSDRKKRGALVILRMPLWSSPPPPGHQLQCASWSSAVGWTADKCRTAKQTTVRGRQAIECKCPLYAKYFSVFARPPLSKDTKPGGGGPGTSGGETTSSTGPPKLDYTYTADFVIEADFQKTVRPVKQEFESSAKSQLNKQFKLPKFSTVGTSPLAGKTLVEVTMWGGPGELSGQALTGGTSDVSGAIGRLARALATGTLVIEVPGGKETVRVPQQTLRVTQRIQGEWSRTFLGISSIPQIIQTSAPG</sequence>
<proteinExistence type="predicted"/>
<feature type="compositionally biased region" description="Low complexity" evidence="1">
    <location>
        <begin position="246"/>
        <end position="255"/>
    </location>
</feature>
<evidence type="ECO:0000313" key="2">
    <source>
        <dbReference type="EMBL" id="KAL1116344.1"/>
    </source>
</evidence>
<dbReference type="EMBL" id="JBFDAA010000018">
    <property type="protein sequence ID" value="KAL1116344.1"/>
    <property type="molecule type" value="Genomic_DNA"/>
</dbReference>
<evidence type="ECO:0000256" key="1">
    <source>
        <dbReference type="SAM" id="MobiDB-lite"/>
    </source>
</evidence>
<comment type="caution">
    <text evidence="2">The sequence shown here is derived from an EMBL/GenBank/DDBJ whole genome shotgun (WGS) entry which is preliminary data.</text>
</comment>
<gene>
    <name evidence="2" type="ORF">AAG570_005839</name>
</gene>
<dbReference type="Proteomes" id="UP001558652">
    <property type="component" value="Unassembled WGS sequence"/>
</dbReference>
<accession>A0ABD0YGY8</accession>
<name>A0ABD0YGY8_9HEMI</name>
<feature type="region of interest" description="Disordered" evidence="1">
    <location>
        <begin position="230"/>
        <end position="255"/>
    </location>
</feature>
<reference evidence="2 3" key="1">
    <citation type="submission" date="2024-07" db="EMBL/GenBank/DDBJ databases">
        <title>Chromosome-level genome assembly of the water stick insect Ranatra chinensis (Heteroptera: Nepidae).</title>
        <authorList>
            <person name="Liu X."/>
        </authorList>
    </citation>
    <scope>NUCLEOTIDE SEQUENCE [LARGE SCALE GENOMIC DNA]</scope>
    <source>
        <strain evidence="2">Cailab_2021Rc</strain>
        <tissue evidence="2">Muscle</tissue>
    </source>
</reference>
<organism evidence="2 3">
    <name type="scientific">Ranatra chinensis</name>
    <dbReference type="NCBI Taxonomy" id="642074"/>
    <lineage>
        <taxon>Eukaryota</taxon>
        <taxon>Metazoa</taxon>
        <taxon>Ecdysozoa</taxon>
        <taxon>Arthropoda</taxon>
        <taxon>Hexapoda</taxon>
        <taxon>Insecta</taxon>
        <taxon>Pterygota</taxon>
        <taxon>Neoptera</taxon>
        <taxon>Paraneoptera</taxon>
        <taxon>Hemiptera</taxon>
        <taxon>Heteroptera</taxon>
        <taxon>Panheteroptera</taxon>
        <taxon>Nepomorpha</taxon>
        <taxon>Nepidae</taxon>
        <taxon>Ranatrinae</taxon>
        <taxon>Ranatra</taxon>
    </lineage>
</organism>
<dbReference type="AlphaFoldDB" id="A0ABD0YGY8"/>
<protein>
    <submittedName>
        <fullName evidence="2">Uncharacterized protein</fullName>
    </submittedName>
</protein>